<feature type="domain" description="Glycosyltransferase subfamily 4-like N-terminal" evidence="2">
    <location>
        <begin position="19"/>
        <end position="186"/>
    </location>
</feature>
<keyword evidence="4" id="KW-1185">Reference proteome</keyword>
<evidence type="ECO:0000259" key="1">
    <source>
        <dbReference type="Pfam" id="PF00534"/>
    </source>
</evidence>
<organism evidence="3 4">
    <name type="scientific">Belnapia arida</name>
    <dbReference type="NCBI Taxonomy" id="2804533"/>
    <lineage>
        <taxon>Bacteria</taxon>
        <taxon>Pseudomonadati</taxon>
        <taxon>Pseudomonadota</taxon>
        <taxon>Alphaproteobacteria</taxon>
        <taxon>Acetobacterales</taxon>
        <taxon>Roseomonadaceae</taxon>
        <taxon>Belnapia</taxon>
    </lineage>
</organism>
<sequence>MLPMSSSPRIRLLMTADAVGGVWSYAVDLLRGLAPHGVESTLAVLGPAPTADQRAAAAAVPGLRLLETGLPLEWLANSRAEIAASGQALAELAREIGADLVHLNTPAPAACAAFPASLVIACHSCVATWWEAVRDGPLPDDFRWRAELTGQAYAAARLLVAPTAAFATATARTYRLQQPPLVIYNGRRAMARPAAAQPIPADAAFTAGRLWDEGKDMATLDRAAARLPIPVLAAGDTRGPNGAQVELRHLRLLGRLSDTTLAHLLDTRPIFVAPARYEPFGLAVLEAAQAGCALVLSDIPGFRELWDGVAEFVQPGDDVALAATVQHIAADRERRVASGVAARERAERFTVETQATTMLDAYRRLLAGQCGLMQKDVAA</sequence>
<proteinExistence type="predicted"/>
<evidence type="ECO:0000259" key="2">
    <source>
        <dbReference type="Pfam" id="PF13439"/>
    </source>
</evidence>
<reference evidence="3 4" key="1">
    <citation type="submission" date="2021-01" db="EMBL/GenBank/DDBJ databases">
        <title>Belnapia mucosa sp. nov. and Belnapia arida sp. nov., isolated from the Tabernas Desert (Almeria, Spain).</title>
        <authorList>
            <person name="Molina-Menor E."/>
            <person name="Vidal-Verdu A."/>
            <person name="Calonge A."/>
            <person name="Satari L."/>
            <person name="Pereto J."/>
            <person name="Porcar M."/>
        </authorList>
    </citation>
    <scope>NUCLEOTIDE SEQUENCE [LARGE SCALE GENOMIC DNA]</scope>
    <source>
        <strain evidence="3 4">T18</strain>
    </source>
</reference>
<comment type="caution">
    <text evidence="3">The sequence shown here is derived from an EMBL/GenBank/DDBJ whole genome shotgun (WGS) entry which is preliminary data.</text>
</comment>
<name>A0ABS1UCI8_9PROT</name>
<dbReference type="CDD" id="cd03801">
    <property type="entry name" value="GT4_PimA-like"/>
    <property type="match status" value="1"/>
</dbReference>
<dbReference type="InterPro" id="IPR028098">
    <property type="entry name" value="Glyco_trans_4-like_N"/>
</dbReference>
<dbReference type="PANTHER" id="PTHR12526">
    <property type="entry name" value="GLYCOSYLTRANSFERASE"/>
    <property type="match status" value="1"/>
</dbReference>
<dbReference type="InterPro" id="IPR001296">
    <property type="entry name" value="Glyco_trans_1"/>
</dbReference>
<dbReference type="SUPFAM" id="SSF53756">
    <property type="entry name" value="UDP-Glycosyltransferase/glycogen phosphorylase"/>
    <property type="match status" value="1"/>
</dbReference>
<evidence type="ECO:0000313" key="3">
    <source>
        <dbReference type="EMBL" id="MBL6082230.1"/>
    </source>
</evidence>
<dbReference type="Proteomes" id="UP000660885">
    <property type="component" value="Unassembled WGS sequence"/>
</dbReference>
<dbReference type="Pfam" id="PF00534">
    <property type="entry name" value="Glycos_transf_1"/>
    <property type="match status" value="1"/>
</dbReference>
<evidence type="ECO:0000313" key="4">
    <source>
        <dbReference type="Proteomes" id="UP000660885"/>
    </source>
</evidence>
<dbReference type="Pfam" id="PF13439">
    <property type="entry name" value="Glyco_transf_4"/>
    <property type="match status" value="1"/>
</dbReference>
<gene>
    <name evidence="3" type="ORF">JMJ56_30090</name>
</gene>
<protein>
    <submittedName>
        <fullName evidence="3">Glycosyltransferase family 4 protein</fullName>
    </submittedName>
</protein>
<dbReference type="PANTHER" id="PTHR12526:SF636">
    <property type="entry name" value="BLL3647 PROTEIN"/>
    <property type="match status" value="1"/>
</dbReference>
<dbReference type="EMBL" id="JAETWB010000054">
    <property type="protein sequence ID" value="MBL6082230.1"/>
    <property type="molecule type" value="Genomic_DNA"/>
</dbReference>
<feature type="domain" description="Glycosyl transferase family 1" evidence="1">
    <location>
        <begin position="248"/>
        <end position="344"/>
    </location>
</feature>
<dbReference type="Gene3D" id="3.40.50.2000">
    <property type="entry name" value="Glycogen Phosphorylase B"/>
    <property type="match status" value="2"/>
</dbReference>
<accession>A0ABS1UCI8</accession>